<dbReference type="InterPro" id="IPR050489">
    <property type="entry name" value="Tyr-tRNA_synthase"/>
</dbReference>
<dbReference type="GO" id="GO:0006437">
    <property type="term" value="P:tyrosyl-tRNA aminoacylation"/>
    <property type="evidence" value="ECO:0007669"/>
    <property type="project" value="UniProtKB-UniRule"/>
</dbReference>
<dbReference type="NCBIfam" id="TIGR00234">
    <property type="entry name" value="tyrS"/>
    <property type="match status" value="1"/>
</dbReference>
<keyword evidence="5 8" id="KW-0648">Protein biosynthesis</keyword>
<keyword evidence="2 8" id="KW-0436">Ligase</keyword>
<keyword evidence="4 8" id="KW-0067">ATP-binding</keyword>
<keyword evidence="3 8" id="KW-0547">Nucleotide-binding</keyword>
<dbReference type="PANTHER" id="PTHR46264">
    <property type="entry name" value="TYROSINE-TRNA LIGASE"/>
    <property type="match status" value="1"/>
</dbReference>
<dbReference type="InterPro" id="IPR023617">
    <property type="entry name" value="Tyr-tRNA-ligase_arc/euk-type"/>
</dbReference>
<dbReference type="PANTHER" id="PTHR46264:SF4">
    <property type="entry name" value="TYROSINE--TRNA LIGASE, CYTOPLASMIC"/>
    <property type="match status" value="1"/>
</dbReference>
<dbReference type="AlphaFoldDB" id="A0A1Q6DUD4"/>
<dbReference type="EMBL" id="MSDW01000001">
    <property type="protein sequence ID" value="OKY77989.1"/>
    <property type="molecule type" value="Genomic_DNA"/>
</dbReference>
<dbReference type="GO" id="GO:0005524">
    <property type="term" value="F:ATP binding"/>
    <property type="evidence" value="ECO:0007669"/>
    <property type="project" value="UniProtKB-UniRule"/>
</dbReference>
<reference evidence="9" key="1">
    <citation type="submission" date="2016-12" db="EMBL/GenBank/DDBJ databases">
        <title>Discovery of methanogenic haloarchaea.</title>
        <authorList>
            <person name="Sorokin D.Y."/>
            <person name="Makarova K.S."/>
            <person name="Abbas B."/>
            <person name="Ferrer M."/>
            <person name="Golyshin P.N."/>
        </authorList>
    </citation>
    <scope>NUCLEOTIDE SEQUENCE [LARGE SCALE GENOMIC DNA]</scope>
    <source>
        <strain evidence="9">HMET1</strain>
    </source>
</reference>
<dbReference type="CDD" id="cd00805">
    <property type="entry name" value="TyrRS_core"/>
    <property type="match status" value="1"/>
</dbReference>
<dbReference type="FunCoup" id="A0A1Q6DUD4">
    <property type="interactions" value="202"/>
</dbReference>
<dbReference type="PRINTS" id="PR01040">
    <property type="entry name" value="TRNASYNTHTYR"/>
</dbReference>
<dbReference type="EC" id="6.1.1.1" evidence="8"/>
<evidence type="ECO:0000313" key="10">
    <source>
        <dbReference type="Proteomes" id="UP000185744"/>
    </source>
</evidence>
<comment type="catalytic activity">
    <reaction evidence="7 8">
        <text>tRNA(Tyr) + L-tyrosine + ATP = L-tyrosyl-tRNA(Tyr) + AMP + diphosphate + H(+)</text>
        <dbReference type="Rhea" id="RHEA:10220"/>
        <dbReference type="Rhea" id="RHEA-COMP:9706"/>
        <dbReference type="Rhea" id="RHEA-COMP:9707"/>
        <dbReference type="ChEBI" id="CHEBI:15378"/>
        <dbReference type="ChEBI" id="CHEBI:30616"/>
        <dbReference type="ChEBI" id="CHEBI:33019"/>
        <dbReference type="ChEBI" id="CHEBI:58315"/>
        <dbReference type="ChEBI" id="CHEBI:78442"/>
        <dbReference type="ChEBI" id="CHEBI:78536"/>
        <dbReference type="ChEBI" id="CHEBI:456215"/>
        <dbReference type="EC" id="6.1.1.1"/>
    </reaction>
</comment>
<dbReference type="InterPro" id="IPR023684">
    <property type="entry name" value="Tyr-tRNA-ligase_3"/>
</dbReference>
<comment type="subcellular location">
    <subcellularLocation>
        <location evidence="8">Cytoplasm</location>
    </subcellularLocation>
</comment>
<feature type="binding site" evidence="8">
    <location>
        <position position="166"/>
    </location>
    <ligand>
        <name>L-tyrosine</name>
        <dbReference type="ChEBI" id="CHEBI:58315"/>
    </ligand>
</feature>
<dbReference type="InterPro" id="IPR002305">
    <property type="entry name" value="aa-tRNA-synth_Ic"/>
</dbReference>
<dbReference type="Gene3D" id="3.40.50.620">
    <property type="entry name" value="HUPs"/>
    <property type="match status" value="1"/>
</dbReference>
<feature type="binding site" evidence="8">
    <location>
        <position position="218"/>
    </location>
    <ligand>
        <name>ATP</name>
        <dbReference type="ChEBI" id="CHEBI:30616"/>
    </ligand>
</feature>
<dbReference type="HAMAP" id="MF_02008">
    <property type="entry name" value="Tyr_tRNA_synth_type3"/>
    <property type="match status" value="1"/>
</dbReference>
<proteinExistence type="inferred from homology"/>
<protein>
    <recommendedName>
        <fullName evidence="8">Tyrosine--tRNA ligase</fullName>
        <ecNumber evidence="8">6.1.1.1</ecNumber>
    </recommendedName>
    <alternativeName>
        <fullName evidence="8">Tyrosyl-tRNA synthetase</fullName>
        <shortName evidence="8">TyrRS</shortName>
    </alternativeName>
</protein>
<evidence type="ECO:0000256" key="8">
    <source>
        <dbReference type="HAMAP-Rule" id="MF_02008"/>
    </source>
</evidence>
<comment type="caution">
    <text evidence="8">Lacks conserved residue(s) required for the propagation of feature annotation.</text>
</comment>
<feature type="binding site" evidence="8">
    <location>
        <position position="37"/>
    </location>
    <ligand>
        <name>L-tyrosine</name>
        <dbReference type="ChEBI" id="CHEBI:58315"/>
    </ligand>
</feature>
<dbReference type="GO" id="GO:0005737">
    <property type="term" value="C:cytoplasm"/>
    <property type="evidence" value="ECO:0007669"/>
    <property type="project" value="UniProtKB-SubCell"/>
</dbReference>
<name>A0A1Q6DUD4_METT1</name>
<evidence type="ECO:0000256" key="6">
    <source>
        <dbReference type="ARBA" id="ARBA00023146"/>
    </source>
</evidence>
<dbReference type="InterPro" id="IPR002307">
    <property type="entry name" value="Tyr-tRNA-ligase"/>
</dbReference>
<evidence type="ECO:0000256" key="5">
    <source>
        <dbReference type="ARBA" id="ARBA00022917"/>
    </source>
</evidence>
<comment type="caution">
    <text evidence="9">The sequence shown here is derived from an EMBL/GenBank/DDBJ whole genome shotgun (WGS) entry which is preliminary data.</text>
</comment>
<dbReference type="Gene3D" id="1.10.240.10">
    <property type="entry name" value="Tyrosyl-Transfer RNA Synthetase"/>
    <property type="match status" value="1"/>
</dbReference>
<evidence type="ECO:0000256" key="4">
    <source>
        <dbReference type="ARBA" id="ARBA00022840"/>
    </source>
</evidence>
<evidence type="ECO:0000256" key="7">
    <source>
        <dbReference type="ARBA" id="ARBA00048248"/>
    </source>
</evidence>
<dbReference type="STRING" id="1903181.BTN85_0467"/>
<feature type="binding site" evidence="8">
    <location>
        <position position="159"/>
    </location>
    <ligand>
        <name>L-tyrosine</name>
        <dbReference type="ChEBI" id="CHEBI:58315"/>
    </ligand>
</feature>
<comment type="subunit">
    <text evidence="8">Homodimer.</text>
</comment>
<accession>A0A1Q6DUD4</accession>
<comment type="function">
    <text evidence="8">Catalyzes the attachment of tyrosine to tRNA(Tyr) in a two-step reaction: tyrosine is first activated by ATP to form Tyr-AMP and then transferred to the acceptor end of tRNA(Tyr).</text>
</comment>
<keyword evidence="6 8" id="KW-0030">Aminoacyl-tRNA synthetase</keyword>
<dbReference type="PIRSF" id="PIRSF006588">
    <property type="entry name" value="TyrRS_arch_euk"/>
    <property type="match status" value="1"/>
</dbReference>
<gene>
    <name evidence="8" type="primary">tyrS</name>
    <name evidence="9" type="ORF">BTN85_0467</name>
</gene>
<dbReference type="SUPFAM" id="SSF52374">
    <property type="entry name" value="Nucleotidylyl transferase"/>
    <property type="match status" value="1"/>
</dbReference>
<feature type="short sequence motif" description="'KMSKS' region" evidence="8">
    <location>
        <begin position="215"/>
        <end position="219"/>
    </location>
</feature>
<sequence length="323" mass="36905">MNDTDKKISLIKRNAKEIVTEDELRELIRGNSSPTTYVGYEPSGTLHLGHLLTANKLIDLQKAGFNVKILLADLHAYLNEKGSIKDIRETAEMNKDFFLAYGLEEDKTEFVLGSEYQLDEDYIMDVYELSLNVTLNRARRSMDEVSRRKKNPIVGQMLYPLMQAADIGFLGIDLAVGGIDQRKIHMLAREILPKIDYNPPICLHTPILTGLDGKKMSSSRENWIDLSDSPEEIEEKINDAYCPKEQIKDNPVIEIMKYHIMPRYDEITIERPEKYGGDLNYSSFHGLKQDYLEGELHPLDLKKSVTIYLNEVIEPARKKVGGL</sequence>
<dbReference type="NCBIfam" id="NF006330">
    <property type="entry name" value="PRK08560.1"/>
    <property type="match status" value="1"/>
</dbReference>
<comment type="similarity">
    <text evidence="8">Belongs to the class-I aminoacyl-tRNA synthetase family. TyrS type 3 subfamily.</text>
</comment>
<organism evidence="9 10">
    <name type="scientific">Methanohalarchaeum thermophilum</name>
    <dbReference type="NCBI Taxonomy" id="1903181"/>
    <lineage>
        <taxon>Archaea</taxon>
        <taxon>Methanobacteriati</taxon>
        <taxon>Methanobacteriota</taxon>
        <taxon>Methanonatronarchaeia</taxon>
        <taxon>Methanonatronarchaeales</taxon>
        <taxon>Methanonatronarchaeaceae</taxon>
        <taxon>Candidatus Methanohalarchaeum</taxon>
    </lineage>
</organism>
<dbReference type="InterPro" id="IPR001412">
    <property type="entry name" value="aa-tRNA-synth_I_CS"/>
</dbReference>
<feature type="binding site" evidence="8">
    <location>
        <position position="181"/>
    </location>
    <ligand>
        <name>L-tyrosine</name>
        <dbReference type="ChEBI" id="CHEBI:58315"/>
    </ligand>
</feature>
<dbReference type="Pfam" id="PF00579">
    <property type="entry name" value="tRNA-synt_1b"/>
    <property type="match status" value="1"/>
</dbReference>
<dbReference type="PROSITE" id="PS00178">
    <property type="entry name" value="AA_TRNA_LIGASE_I"/>
    <property type="match status" value="1"/>
</dbReference>
<keyword evidence="10" id="KW-1185">Reference proteome</keyword>
<dbReference type="Proteomes" id="UP000185744">
    <property type="component" value="Unassembled WGS sequence"/>
</dbReference>
<dbReference type="GO" id="GO:0004831">
    <property type="term" value="F:tyrosine-tRNA ligase activity"/>
    <property type="evidence" value="ECO:0007669"/>
    <property type="project" value="UniProtKB-UniRule"/>
</dbReference>
<feature type="binding site" evidence="8">
    <location>
        <position position="163"/>
    </location>
    <ligand>
        <name>L-tyrosine</name>
        <dbReference type="ChEBI" id="CHEBI:58315"/>
    </ligand>
</feature>
<dbReference type="InParanoid" id="A0A1Q6DUD4"/>
<evidence type="ECO:0000256" key="3">
    <source>
        <dbReference type="ARBA" id="ARBA00022741"/>
    </source>
</evidence>
<evidence type="ECO:0000313" key="9">
    <source>
        <dbReference type="EMBL" id="OKY77989.1"/>
    </source>
</evidence>
<evidence type="ECO:0000256" key="1">
    <source>
        <dbReference type="ARBA" id="ARBA00022490"/>
    </source>
</evidence>
<evidence type="ECO:0000256" key="2">
    <source>
        <dbReference type="ARBA" id="ARBA00022598"/>
    </source>
</evidence>
<keyword evidence="1 8" id="KW-0963">Cytoplasm</keyword>
<dbReference type="InterPro" id="IPR014729">
    <property type="entry name" value="Rossmann-like_a/b/a_fold"/>
</dbReference>